<gene>
    <name evidence="1" type="ORF">M5D96_001374</name>
</gene>
<evidence type="ECO:0000313" key="1">
    <source>
        <dbReference type="EMBL" id="KAI8045194.1"/>
    </source>
</evidence>
<accession>A0A9P9YYU3</accession>
<name>A0A9P9YYU3_9MUSC</name>
<sequence>MRLARSWNYYCATHSPTSVIADSAQLTKPNTVYDNAETRWAATPSFAEGHPAQNPAIRSACREFDAVVTPRVAPL</sequence>
<reference evidence="1" key="1">
    <citation type="journal article" date="2023" name="Genome Biol. Evol.">
        <title>Long-read-based Genome Assembly of Drosophila gunungcola Reveals Fewer Chemosensory Genes in Flower-breeding Species.</title>
        <authorList>
            <person name="Negi A."/>
            <person name="Liao B.Y."/>
            <person name="Yeh S.D."/>
        </authorList>
    </citation>
    <scope>NUCLEOTIDE SEQUENCE</scope>
    <source>
        <strain evidence="1">Sukarami</strain>
    </source>
</reference>
<keyword evidence="2" id="KW-1185">Reference proteome</keyword>
<organism evidence="1 2">
    <name type="scientific">Drosophila gunungcola</name>
    <name type="common">fruit fly</name>
    <dbReference type="NCBI Taxonomy" id="103775"/>
    <lineage>
        <taxon>Eukaryota</taxon>
        <taxon>Metazoa</taxon>
        <taxon>Ecdysozoa</taxon>
        <taxon>Arthropoda</taxon>
        <taxon>Hexapoda</taxon>
        <taxon>Insecta</taxon>
        <taxon>Pterygota</taxon>
        <taxon>Neoptera</taxon>
        <taxon>Endopterygota</taxon>
        <taxon>Diptera</taxon>
        <taxon>Brachycera</taxon>
        <taxon>Muscomorpha</taxon>
        <taxon>Ephydroidea</taxon>
        <taxon>Drosophilidae</taxon>
        <taxon>Drosophila</taxon>
        <taxon>Sophophora</taxon>
    </lineage>
</organism>
<comment type="caution">
    <text evidence="1">The sequence shown here is derived from an EMBL/GenBank/DDBJ whole genome shotgun (WGS) entry which is preliminary data.</text>
</comment>
<evidence type="ECO:0000313" key="2">
    <source>
        <dbReference type="Proteomes" id="UP001059596"/>
    </source>
</evidence>
<dbReference type="EMBL" id="JAMKOV010000001">
    <property type="protein sequence ID" value="KAI8045194.1"/>
    <property type="molecule type" value="Genomic_DNA"/>
</dbReference>
<proteinExistence type="predicted"/>
<protein>
    <submittedName>
        <fullName evidence="1">Uncharacterized protein</fullName>
    </submittedName>
</protein>
<dbReference type="AlphaFoldDB" id="A0A9P9YYU3"/>
<dbReference type="Proteomes" id="UP001059596">
    <property type="component" value="Chromosome 3R"/>
</dbReference>